<proteinExistence type="predicted"/>
<dbReference type="AlphaFoldDB" id="A0A1H3LCB6"/>
<dbReference type="RefSeq" id="WP_139176548.1">
    <property type="nucleotide sequence ID" value="NZ_FNPX01000002.1"/>
</dbReference>
<evidence type="ECO:0008006" key="3">
    <source>
        <dbReference type="Google" id="ProtNLM"/>
    </source>
</evidence>
<name>A0A1H3LCB6_9RHOB</name>
<evidence type="ECO:0000313" key="2">
    <source>
        <dbReference type="Proteomes" id="UP000198914"/>
    </source>
</evidence>
<dbReference type="STRING" id="1244108.SAMN05444004_102156"/>
<dbReference type="OrthoDB" id="7874292at2"/>
<accession>A0A1H3LCB6</accession>
<dbReference type="EMBL" id="FNPX01000002">
    <property type="protein sequence ID" value="SDY62073.1"/>
    <property type="molecule type" value="Genomic_DNA"/>
</dbReference>
<reference evidence="2" key="1">
    <citation type="submission" date="2016-10" db="EMBL/GenBank/DDBJ databases">
        <authorList>
            <person name="Varghese N."/>
            <person name="Submissions S."/>
        </authorList>
    </citation>
    <scope>NUCLEOTIDE SEQUENCE [LARGE SCALE GENOMIC DNA]</scope>
    <source>
        <strain evidence="2">DSM 100420</strain>
    </source>
</reference>
<evidence type="ECO:0000313" key="1">
    <source>
        <dbReference type="EMBL" id="SDY62073.1"/>
    </source>
</evidence>
<dbReference type="SUPFAM" id="SSF52172">
    <property type="entry name" value="CheY-like"/>
    <property type="match status" value="1"/>
</dbReference>
<dbReference type="Proteomes" id="UP000198914">
    <property type="component" value="Unassembled WGS sequence"/>
</dbReference>
<dbReference type="InterPro" id="IPR011006">
    <property type="entry name" value="CheY-like_superfamily"/>
</dbReference>
<keyword evidence="2" id="KW-1185">Reference proteome</keyword>
<gene>
    <name evidence="1" type="ORF">SAMN05444004_102156</name>
</gene>
<sequence>MIRPEPIVLVVGQCFETKNDYDMARKTLSREGIEMLRAADQHGAALRICEADPAVVLIDLTLKDGSPLAVADFCNYRRPDTRVILLRGGNLMADGSLFAHVGNAAALVSDQIPTGDLMALVAFHAGRRLTPA</sequence>
<protein>
    <recommendedName>
        <fullName evidence="3">Response regulatory domain-containing protein</fullName>
    </recommendedName>
</protein>
<dbReference type="Gene3D" id="3.40.50.2300">
    <property type="match status" value="1"/>
</dbReference>
<organism evidence="1 2">
    <name type="scientific">Jannaschia faecimaris</name>
    <dbReference type="NCBI Taxonomy" id="1244108"/>
    <lineage>
        <taxon>Bacteria</taxon>
        <taxon>Pseudomonadati</taxon>
        <taxon>Pseudomonadota</taxon>
        <taxon>Alphaproteobacteria</taxon>
        <taxon>Rhodobacterales</taxon>
        <taxon>Roseobacteraceae</taxon>
        <taxon>Jannaschia</taxon>
    </lineage>
</organism>